<evidence type="ECO:0000313" key="2">
    <source>
        <dbReference type="Proteomes" id="UP001642260"/>
    </source>
</evidence>
<keyword evidence="2" id="KW-1185">Reference proteome</keyword>
<protein>
    <submittedName>
        <fullName evidence="1">Uncharacterized protein</fullName>
    </submittedName>
</protein>
<gene>
    <name evidence="1" type="ORF">ERUC_LOCUS18716</name>
</gene>
<evidence type="ECO:0000313" key="1">
    <source>
        <dbReference type="EMBL" id="CAH8352687.1"/>
    </source>
</evidence>
<dbReference type="EMBL" id="CAKOAT010176266">
    <property type="protein sequence ID" value="CAH8352687.1"/>
    <property type="molecule type" value="Genomic_DNA"/>
</dbReference>
<reference evidence="1 2" key="1">
    <citation type="submission" date="2022-03" db="EMBL/GenBank/DDBJ databases">
        <authorList>
            <person name="Macdonald S."/>
            <person name="Ahmed S."/>
            <person name="Newling K."/>
        </authorList>
    </citation>
    <scope>NUCLEOTIDE SEQUENCE [LARGE SCALE GENOMIC DNA]</scope>
</reference>
<sequence length="86" mass="9792">MPVSQDRKKGVILENPVKEQKNWRIPLQQAMPEKRRGTQNLDLKGTTASRKLASLGRLSPKVKAMKPAREVPIEVRKVPRHEKTSV</sequence>
<comment type="caution">
    <text evidence="1">The sequence shown here is derived from an EMBL/GenBank/DDBJ whole genome shotgun (WGS) entry which is preliminary data.</text>
</comment>
<accession>A0ABC8K803</accession>
<organism evidence="1 2">
    <name type="scientific">Eruca vesicaria subsp. sativa</name>
    <name type="common">Garden rocket</name>
    <name type="synonym">Eruca sativa</name>
    <dbReference type="NCBI Taxonomy" id="29727"/>
    <lineage>
        <taxon>Eukaryota</taxon>
        <taxon>Viridiplantae</taxon>
        <taxon>Streptophyta</taxon>
        <taxon>Embryophyta</taxon>
        <taxon>Tracheophyta</taxon>
        <taxon>Spermatophyta</taxon>
        <taxon>Magnoliopsida</taxon>
        <taxon>eudicotyledons</taxon>
        <taxon>Gunneridae</taxon>
        <taxon>Pentapetalae</taxon>
        <taxon>rosids</taxon>
        <taxon>malvids</taxon>
        <taxon>Brassicales</taxon>
        <taxon>Brassicaceae</taxon>
        <taxon>Brassiceae</taxon>
        <taxon>Eruca</taxon>
    </lineage>
</organism>
<dbReference type="AlphaFoldDB" id="A0ABC8K803"/>
<name>A0ABC8K803_ERUVS</name>
<dbReference type="Proteomes" id="UP001642260">
    <property type="component" value="Unassembled WGS sequence"/>
</dbReference>
<proteinExistence type="predicted"/>